<keyword evidence="3" id="KW-1185">Reference proteome</keyword>
<evidence type="ECO:0000256" key="1">
    <source>
        <dbReference type="SAM" id="Phobius"/>
    </source>
</evidence>
<proteinExistence type="predicted"/>
<keyword evidence="1" id="KW-0472">Membrane</keyword>
<feature type="transmembrane region" description="Helical" evidence="1">
    <location>
        <begin position="132"/>
        <end position="149"/>
    </location>
</feature>
<evidence type="ECO:0000313" key="2">
    <source>
        <dbReference type="EMBL" id="KAK0409158.1"/>
    </source>
</evidence>
<organism evidence="2 3">
    <name type="scientific">Steinernema hermaphroditum</name>
    <dbReference type="NCBI Taxonomy" id="289476"/>
    <lineage>
        <taxon>Eukaryota</taxon>
        <taxon>Metazoa</taxon>
        <taxon>Ecdysozoa</taxon>
        <taxon>Nematoda</taxon>
        <taxon>Chromadorea</taxon>
        <taxon>Rhabditida</taxon>
        <taxon>Tylenchina</taxon>
        <taxon>Panagrolaimomorpha</taxon>
        <taxon>Strongyloidoidea</taxon>
        <taxon>Steinernematidae</taxon>
        <taxon>Steinernema</taxon>
    </lineage>
</organism>
<protein>
    <submittedName>
        <fullName evidence="2">Uncharacterized protein</fullName>
    </submittedName>
</protein>
<keyword evidence="1" id="KW-1133">Transmembrane helix</keyword>
<reference evidence="2" key="1">
    <citation type="submission" date="2023-06" db="EMBL/GenBank/DDBJ databases">
        <title>Genomic analysis of the entomopathogenic nematode Steinernema hermaphroditum.</title>
        <authorList>
            <person name="Schwarz E.M."/>
            <person name="Heppert J.K."/>
            <person name="Baniya A."/>
            <person name="Schwartz H.T."/>
            <person name="Tan C.-H."/>
            <person name="Antoshechkin I."/>
            <person name="Sternberg P.W."/>
            <person name="Goodrich-Blair H."/>
            <person name="Dillman A.R."/>
        </authorList>
    </citation>
    <scope>NUCLEOTIDE SEQUENCE</scope>
    <source>
        <strain evidence="2">PS9179</strain>
        <tissue evidence="2">Whole animal</tissue>
    </source>
</reference>
<name>A0AA39LTL6_9BILA</name>
<accession>A0AA39LTL6</accession>
<comment type="caution">
    <text evidence="2">The sequence shown here is derived from an EMBL/GenBank/DDBJ whole genome shotgun (WGS) entry which is preliminary data.</text>
</comment>
<keyword evidence="1" id="KW-0812">Transmembrane</keyword>
<evidence type="ECO:0000313" key="3">
    <source>
        <dbReference type="Proteomes" id="UP001175271"/>
    </source>
</evidence>
<dbReference type="Proteomes" id="UP001175271">
    <property type="component" value="Unassembled WGS sequence"/>
</dbReference>
<gene>
    <name evidence="2" type="ORF">QR680_004374</name>
</gene>
<sequence>MISSFISPYSSVRFREHYESIYPAPDELTGNHRSWISESKIATICRQLQDLGEDPNHPLTTQLIYTKLPTRVVSELVTEGSLSQSPRSCSTELLQSKLIDIVERSEAVYRQFTVDASIYVVINSSIYFHPNMKLTLIVLLVAIFGSVLAQPPRGFMRTDSIFRLRPSYVPPEKVRLYRSRIYRPRVHNLSYHRARVLYPVLRG</sequence>
<dbReference type="EMBL" id="JAUCMV010000003">
    <property type="protein sequence ID" value="KAK0409158.1"/>
    <property type="molecule type" value="Genomic_DNA"/>
</dbReference>
<dbReference type="AlphaFoldDB" id="A0AA39LTL6"/>